<comment type="catalytic activity">
    <reaction evidence="10">
        <text>5,6-dihydrouridine(17) in tRNA + NAD(+) = uridine(17) in tRNA + NADH + H(+)</text>
        <dbReference type="Rhea" id="RHEA:53372"/>
        <dbReference type="Rhea" id="RHEA-COMP:13541"/>
        <dbReference type="Rhea" id="RHEA-COMP:13542"/>
        <dbReference type="ChEBI" id="CHEBI:15378"/>
        <dbReference type="ChEBI" id="CHEBI:57540"/>
        <dbReference type="ChEBI" id="CHEBI:57945"/>
        <dbReference type="ChEBI" id="CHEBI:65315"/>
        <dbReference type="ChEBI" id="CHEBI:74443"/>
        <dbReference type="EC" id="1.3.1.88"/>
    </reaction>
    <physiologicalReaction direction="right-to-left" evidence="10">
        <dbReference type="Rhea" id="RHEA:53374"/>
    </physiologicalReaction>
</comment>
<keyword evidence="7" id="KW-0520">NAD</keyword>
<comment type="catalytic activity">
    <reaction evidence="12">
        <text>5,6-dihydrouridine(16) in tRNA + NAD(+) = uridine(16) in tRNA + NADH + H(+)</text>
        <dbReference type="Rhea" id="RHEA:53380"/>
        <dbReference type="Rhea" id="RHEA-COMP:13543"/>
        <dbReference type="Rhea" id="RHEA-COMP:13544"/>
        <dbReference type="ChEBI" id="CHEBI:15378"/>
        <dbReference type="ChEBI" id="CHEBI:57540"/>
        <dbReference type="ChEBI" id="CHEBI:57945"/>
        <dbReference type="ChEBI" id="CHEBI:65315"/>
        <dbReference type="ChEBI" id="CHEBI:74443"/>
        <dbReference type="EC" id="1.3.1.88"/>
    </reaction>
    <physiologicalReaction direction="right-to-left" evidence="12">
        <dbReference type="Rhea" id="RHEA:53382"/>
    </physiologicalReaction>
</comment>
<keyword evidence="5" id="KW-0521">NADP</keyword>
<dbReference type="Ensembl" id="ENSEBUT00000001962.1">
    <property type="protein sequence ID" value="ENSEBUP00000001632.1"/>
    <property type="gene ID" value="ENSEBUG00000001370.1"/>
</dbReference>
<evidence type="ECO:0000256" key="6">
    <source>
        <dbReference type="ARBA" id="ARBA00023002"/>
    </source>
</evidence>
<dbReference type="InterPro" id="IPR013785">
    <property type="entry name" value="Aldolase_TIM"/>
</dbReference>
<comment type="catalytic activity">
    <reaction evidence="13">
        <text>5,6-dihydrouridine(17) in tRNA + NADP(+) = uridine(17) in tRNA + NADPH + H(+)</text>
        <dbReference type="Rhea" id="RHEA:53368"/>
        <dbReference type="Rhea" id="RHEA-COMP:13541"/>
        <dbReference type="Rhea" id="RHEA-COMP:13542"/>
        <dbReference type="ChEBI" id="CHEBI:15378"/>
        <dbReference type="ChEBI" id="CHEBI:57783"/>
        <dbReference type="ChEBI" id="CHEBI:58349"/>
        <dbReference type="ChEBI" id="CHEBI:65315"/>
        <dbReference type="ChEBI" id="CHEBI:74443"/>
        <dbReference type="EC" id="1.3.1.88"/>
    </reaction>
    <physiologicalReaction direction="right-to-left" evidence="13">
        <dbReference type="Rhea" id="RHEA:53370"/>
    </physiologicalReaction>
</comment>
<evidence type="ECO:0000256" key="13">
    <source>
        <dbReference type="ARBA" id="ARBA00049467"/>
    </source>
</evidence>
<accession>A0A8C4N3H1</accession>
<keyword evidence="2" id="KW-0285">Flavoprotein</keyword>
<keyword evidence="6" id="KW-0560">Oxidoreductase</keyword>
<evidence type="ECO:0000313" key="15">
    <source>
        <dbReference type="Ensembl" id="ENSEBUP00000001632.1"/>
    </source>
</evidence>
<dbReference type="Gene3D" id="3.20.20.70">
    <property type="entry name" value="Aldolase class I"/>
    <property type="match status" value="1"/>
</dbReference>
<dbReference type="Pfam" id="PF01207">
    <property type="entry name" value="Dus"/>
    <property type="match status" value="1"/>
</dbReference>
<evidence type="ECO:0000256" key="3">
    <source>
        <dbReference type="ARBA" id="ARBA00022643"/>
    </source>
</evidence>
<comment type="similarity">
    <text evidence="8">Belongs to the Dus family. Dus1 subfamily.</text>
</comment>
<reference evidence="15" key="2">
    <citation type="submission" date="2025-09" db="UniProtKB">
        <authorList>
            <consortium name="Ensembl"/>
        </authorList>
    </citation>
    <scope>IDENTIFICATION</scope>
</reference>
<evidence type="ECO:0000256" key="4">
    <source>
        <dbReference type="ARBA" id="ARBA00022694"/>
    </source>
</evidence>
<dbReference type="GO" id="GO:0050660">
    <property type="term" value="F:flavin adenine dinucleotide binding"/>
    <property type="evidence" value="ECO:0007669"/>
    <property type="project" value="InterPro"/>
</dbReference>
<dbReference type="OMA" id="NPCLFAN"/>
<dbReference type="PROSITE" id="PS01136">
    <property type="entry name" value="UPF0034"/>
    <property type="match status" value="1"/>
</dbReference>
<reference evidence="15" key="1">
    <citation type="submission" date="2025-08" db="UniProtKB">
        <authorList>
            <consortium name="Ensembl"/>
        </authorList>
    </citation>
    <scope>IDENTIFICATION</scope>
</reference>
<dbReference type="InterPro" id="IPR018517">
    <property type="entry name" value="tRNA_hU_synthase_CS"/>
</dbReference>
<evidence type="ECO:0000313" key="16">
    <source>
        <dbReference type="Proteomes" id="UP000694388"/>
    </source>
</evidence>
<dbReference type="InterPro" id="IPR035587">
    <property type="entry name" value="DUS-like_FMN-bd"/>
</dbReference>
<evidence type="ECO:0000256" key="7">
    <source>
        <dbReference type="ARBA" id="ARBA00023027"/>
    </source>
</evidence>
<dbReference type="PANTHER" id="PTHR11082">
    <property type="entry name" value="TRNA-DIHYDROURIDINE SYNTHASE"/>
    <property type="match status" value="1"/>
</dbReference>
<evidence type="ECO:0000256" key="11">
    <source>
        <dbReference type="ARBA" id="ARBA00047652"/>
    </source>
</evidence>
<evidence type="ECO:0000256" key="1">
    <source>
        <dbReference type="ARBA" id="ARBA00001917"/>
    </source>
</evidence>
<protein>
    <recommendedName>
        <fullName evidence="9">tRNA-dihydrouridine(16/17) synthase [NAD(P)(+)]</fullName>
        <ecNumber evidence="9">1.3.1.88</ecNumber>
    </recommendedName>
</protein>
<evidence type="ECO:0000256" key="2">
    <source>
        <dbReference type="ARBA" id="ARBA00022630"/>
    </source>
</evidence>
<keyword evidence="16" id="KW-1185">Reference proteome</keyword>
<dbReference type="GO" id="GO:0017150">
    <property type="term" value="F:tRNA dihydrouridine synthase activity"/>
    <property type="evidence" value="ECO:0007669"/>
    <property type="project" value="InterPro"/>
</dbReference>
<sequence>MEWWRDVLGSPRYVLAPMVGQSELAWRLLARNHGAQLCFTPMVHAGHYYRDSHYRKQALDPGTGADKDRPLVLQFCANDPLVFTGAGKLVQHCCDAVDLNLGCPQMIARRGHYGAFLQDEWQLVHDIVSLAANELEVPVSCKVRIFSDIRRTVEYACMLEKAGCKLLVVHGRTREQKGHEMGLASWKHISAVRQAVSIPVVANGNVQSLADAERCLRETGAHGVMSADGHLHNPAIFEGRSPPVWEISTEYLELAQQHSVGCSSVRAHLFRLWHKSLPLNPDLREELATARSVTDMADIDARLAARCQLEAKSRGNANPHHWLCQPHFRNQIHNTEEVHLNFDHQGQSDEGKESVNMLKVMSNQKLPQSEKLIQV</sequence>
<comment type="cofactor">
    <cofactor evidence="1">
        <name>FMN</name>
        <dbReference type="ChEBI" id="CHEBI:58210"/>
    </cofactor>
</comment>
<evidence type="ECO:0000256" key="9">
    <source>
        <dbReference type="ARBA" id="ARBA00038890"/>
    </source>
</evidence>
<dbReference type="AlphaFoldDB" id="A0A8C4N3H1"/>
<evidence type="ECO:0000259" key="14">
    <source>
        <dbReference type="Pfam" id="PF01207"/>
    </source>
</evidence>
<keyword evidence="3" id="KW-0288">FMN</keyword>
<name>A0A8C4N3H1_EPTBU</name>
<feature type="domain" description="DUS-like FMN-binding" evidence="14">
    <location>
        <begin position="15"/>
        <end position="268"/>
    </location>
</feature>
<evidence type="ECO:0000256" key="5">
    <source>
        <dbReference type="ARBA" id="ARBA00022857"/>
    </source>
</evidence>
<proteinExistence type="inferred from homology"/>
<keyword evidence="4" id="KW-0819">tRNA processing</keyword>
<evidence type="ECO:0000256" key="8">
    <source>
        <dbReference type="ARBA" id="ARBA00038313"/>
    </source>
</evidence>
<dbReference type="CDD" id="cd02801">
    <property type="entry name" value="DUS_like_FMN"/>
    <property type="match status" value="1"/>
</dbReference>
<dbReference type="PANTHER" id="PTHR11082:SF5">
    <property type="entry name" value="TRNA-DIHYDROURIDINE(16_17) SYNTHASE [NAD(P)(+)]-LIKE"/>
    <property type="match status" value="1"/>
</dbReference>
<dbReference type="Proteomes" id="UP000694388">
    <property type="component" value="Unplaced"/>
</dbReference>
<comment type="catalytic activity">
    <reaction evidence="11">
        <text>5,6-dihydrouridine(16) in tRNA + NADP(+) = uridine(16) in tRNA + NADPH + H(+)</text>
        <dbReference type="Rhea" id="RHEA:53376"/>
        <dbReference type="Rhea" id="RHEA-COMP:13543"/>
        <dbReference type="Rhea" id="RHEA-COMP:13544"/>
        <dbReference type="ChEBI" id="CHEBI:15378"/>
        <dbReference type="ChEBI" id="CHEBI:57783"/>
        <dbReference type="ChEBI" id="CHEBI:58349"/>
        <dbReference type="ChEBI" id="CHEBI:65315"/>
        <dbReference type="ChEBI" id="CHEBI:74443"/>
        <dbReference type="EC" id="1.3.1.88"/>
    </reaction>
    <physiologicalReaction direction="right-to-left" evidence="11">
        <dbReference type="Rhea" id="RHEA:53378"/>
    </physiologicalReaction>
</comment>
<organism evidence="15 16">
    <name type="scientific">Eptatretus burgeri</name>
    <name type="common">Inshore hagfish</name>
    <dbReference type="NCBI Taxonomy" id="7764"/>
    <lineage>
        <taxon>Eukaryota</taxon>
        <taxon>Metazoa</taxon>
        <taxon>Chordata</taxon>
        <taxon>Craniata</taxon>
        <taxon>Vertebrata</taxon>
        <taxon>Cyclostomata</taxon>
        <taxon>Myxini</taxon>
        <taxon>Myxiniformes</taxon>
        <taxon>Myxinidae</taxon>
        <taxon>Eptatretinae</taxon>
        <taxon>Eptatretus</taxon>
    </lineage>
</organism>
<evidence type="ECO:0000256" key="12">
    <source>
        <dbReference type="ARBA" id="ARBA00048934"/>
    </source>
</evidence>
<dbReference type="SUPFAM" id="SSF51395">
    <property type="entry name" value="FMN-linked oxidoreductases"/>
    <property type="match status" value="1"/>
</dbReference>
<dbReference type="EC" id="1.3.1.88" evidence="9"/>
<evidence type="ECO:0000256" key="10">
    <source>
        <dbReference type="ARBA" id="ARBA00047287"/>
    </source>
</evidence>
<dbReference type="GeneTree" id="ENSGT00550000075089"/>